<sequence>MEYKDTRKEKVVKTRCNHYFHKSCVIEWFKTSPTCPICRKVLESAKRHFEAEVWNNDYLFTFISRSELMWIQFNESGMSSFLELNENERGRFLEHVAEENRRARERARPIAENFRVRMAGEMERPIQRMRMTNQSPSPFTRLSTRQQDVLEICYGTAIITLAIYVFFFQKEPWFKPATQPLKPSAV</sequence>
<evidence type="ECO:0000313" key="4">
    <source>
        <dbReference type="EMBL" id="VFK44473.1"/>
    </source>
</evidence>
<keyword evidence="1" id="KW-1133">Transmembrane helix</keyword>
<evidence type="ECO:0000313" key="5">
    <source>
        <dbReference type="EMBL" id="VFK81047.1"/>
    </source>
</evidence>
<reference evidence="3" key="1">
    <citation type="submission" date="2019-02" db="EMBL/GenBank/DDBJ databases">
        <authorList>
            <person name="Gruber-Vodicka R. H."/>
            <person name="Seah K. B. B."/>
        </authorList>
    </citation>
    <scope>NUCLEOTIDE SEQUENCE</scope>
    <source>
        <strain evidence="5">BECK_S127</strain>
        <strain evidence="4">BECK_S1320</strain>
        <strain evidence="3">BECK_S1321</strain>
    </source>
</reference>
<dbReference type="EMBL" id="CAADFU010000038">
    <property type="protein sequence ID" value="VFK44473.1"/>
    <property type="molecule type" value="Genomic_DNA"/>
</dbReference>
<feature type="domain" description="RING-type" evidence="2">
    <location>
        <begin position="16"/>
        <end position="39"/>
    </location>
</feature>
<gene>
    <name evidence="5" type="ORF">BECKSD772D_GA0070982_12072</name>
    <name evidence="4" type="ORF">BECKSD772E_GA0070983_103820</name>
    <name evidence="3" type="ORF">BECKSD772F_GA0070984_11682</name>
</gene>
<accession>A0A450YRK0</accession>
<dbReference type="EMBL" id="CAADHB010000207">
    <property type="protein sequence ID" value="VFK81047.1"/>
    <property type="molecule type" value="Genomic_DNA"/>
</dbReference>
<protein>
    <submittedName>
        <fullName evidence="3">Ring finger domain-containing protein</fullName>
    </submittedName>
</protein>
<dbReference type="EMBL" id="CAADFR010000168">
    <property type="protein sequence ID" value="VFK44122.1"/>
    <property type="molecule type" value="Genomic_DNA"/>
</dbReference>
<dbReference type="Gene3D" id="3.30.40.10">
    <property type="entry name" value="Zinc/RING finger domain, C3HC4 (zinc finger)"/>
    <property type="match status" value="1"/>
</dbReference>
<dbReference type="SUPFAM" id="SSF57850">
    <property type="entry name" value="RING/U-box"/>
    <property type="match status" value="1"/>
</dbReference>
<proteinExistence type="predicted"/>
<feature type="transmembrane region" description="Helical" evidence="1">
    <location>
        <begin position="149"/>
        <end position="167"/>
    </location>
</feature>
<evidence type="ECO:0000256" key="1">
    <source>
        <dbReference type="SAM" id="Phobius"/>
    </source>
</evidence>
<evidence type="ECO:0000259" key="2">
    <source>
        <dbReference type="PROSITE" id="PS50089"/>
    </source>
</evidence>
<dbReference type="AlphaFoldDB" id="A0A450YRK0"/>
<name>A0A450YRK0_9GAMM</name>
<dbReference type="PROSITE" id="PS50089">
    <property type="entry name" value="ZF_RING_2"/>
    <property type="match status" value="1"/>
</dbReference>
<dbReference type="InterPro" id="IPR013083">
    <property type="entry name" value="Znf_RING/FYVE/PHD"/>
</dbReference>
<organism evidence="3">
    <name type="scientific">Candidatus Kentrum sp. SD</name>
    <dbReference type="NCBI Taxonomy" id="2126332"/>
    <lineage>
        <taxon>Bacteria</taxon>
        <taxon>Pseudomonadati</taxon>
        <taxon>Pseudomonadota</taxon>
        <taxon>Gammaproteobacteria</taxon>
        <taxon>Candidatus Kentrum</taxon>
    </lineage>
</organism>
<keyword evidence="1" id="KW-0812">Transmembrane</keyword>
<keyword evidence="1" id="KW-0472">Membrane</keyword>
<dbReference type="InterPro" id="IPR001841">
    <property type="entry name" value="Znf_RING"/>
</dbReference>
<dbReference type="Pfam" id="PF13639">
    <property type="entry name" value="zf-RING_2"/>
    <property type="match status" value="1"/>
</dbReference>
<evidence type="ECO:0000313" key="3">
    <source>
        <dbReference type="EMBL" id="VFK44122.1"/>
    </source>
</evidence>